<sequence length="487" mass="55694">MKIYFINPPFKAEFGKFSRESRSPAITKSGALYYPLWLIYAALYSQKHGHDICFLDAPAKQLNEEQSLEIIQKEKTERMLFVLDTSTPSIKSDVAFAEKLKKRCPDSFIVLVGTHPSVCPEETLDYSSAVNAVAIGEYDCIVTELANALEESDDLCTVRGLCFRTENGYIHTGPMPPLKELDELPFASQFIKEHLEEKDYFFAAATYPSIQIFTGRGCPFHCNFCVYPQTMHGHAFRARSAENVVAEFEYIAENFSDVKEVVIEDDTFTANKKRVLEICRLLVEKKLYKRLKWLCNARVNLDLETMRAMKKAGCRLIIPGIESGSQQILDNIKKGTRVEQFYDYVANAKKAGLLIHACYMVGNKGETKETMQETLRLALKLNTDTVQFFPLIPYPGTEAYRWAKENNYIETDYAKYCLPDGTHNTVLSTPELSAEEMVAFCNMARKKYYLRPAYILHRLRVGITDPSDLKRSIKAFGKLKHYLFKNR</sequence>
<dbReference type="GO" id="GO:0003824">
    <property type="term" value="F:catalytic activity"/>
    <property type="evidence" value="ECO:0007669"/>
    <property type="project" value="InterPro"/>
</dbReference>
<dbReference type="InterPro" id="IPR051198">
    <property type="entry name" value="BchE-like"/>
</dbReference>
<dbReference type="Proteomes" id="UP000283958">
    <property type="component" value="Unassembled WGS sequence"/>
</dbReference>
<accession>A0A412LV80</accession>
<evidence type="ECO:0000256" key="2">
    <source>
        <dbReference type="ARBA" id="ARBA00022691"/>
    </source>
</evidence>
<dbReference type="RefSeq" id="WP_005849337.1">
    <property type="nucleotide sequence ID" value="NZ_CP181423.1"/>
</dbReference>
<dbReference type="AlphaFoldDB" id="A0A412LV80"/>
<comment type="cofactor">
    <cofactor evidence="1">
        <name>[4Fe-4S] cluster</name>
        <dbReference type="ChEBI" id="CHEBI:49883"/>
    </cofactor>
</comment>
<dbReference type="EMBL" id="WCWW01000012">
    <property type="protein sequence ID" value="KAB3857750.1"/>
    <property type="molecule type" value="Genomic_DNA"/>
</dbReference>
<evidence type="ECO:0000313" key="9">
    <source>
        <dbReference type="EMBL" id="KAB5435478.1"/>
    </source>
</evidence>
<protein>
    <submittedName>
        <fullName evidence="10">B12-binding domain-containing radical SAM protein</fullName>
    </submittedName>
</protein>
<evidence type="ECO:0000313" key="8">
    <source>
        <dbReference type="EMBL" id="KAB3857750.1"/>
    </source>
</evidence>
<gene>
    <name evidence="10" type="ORF">DW105_13135</name>
    <name evidence="9" type="ORF">F9Z94_15370</name>
    <name evidence="8" type="ORF">GAS29_07010</name>
</gene>
<evidence type="ECO:0000256" key="1">
    <source>
        <dbReference type="ARBA" id="ARBA00001966"/>
    </source>
</evidence>
<feature type="domain" description="B12-binding" evidence="6">
    <location>
        <begin position="21"/>
        <end position="156"/>
    </location>
</feature>
<evidence type="ECO:0000313" key="10">
    <source>
        <dbReference type="EMBL" id="RHJ75267.1"/>
    </source>
</evidence>
<dbReference type="EMBL" id="QRMN01000031">
    <property type="protein sequence ID" value="RHJ75267.1"/>
    <property type="molecule type" value="Genomic_DNA"/>
</dbReference>
<dbReference type="SFLD" id="SFLDS00029">
    <property type="entry name" value="Radical_SAM"/>
    <property type="match status" value="1"/>
</dbReference>
<evidence type="ECO:0000313" key="11">
    <source>
        <dbReference type="Proteomes" id="UP000283958"/>
    </source>
</evidence>
<keyword evidence="2" id="KW-0949">S-adenosyl-L-methionine</keyword>
<dbReference type="Pfam" id="PF02310">
    <property type="entry name" value="B12-binding"/>
    <property type="match status" value="1"/>
</dbReference>
<reference evidence="10 11" key="1">
    <citation type="submission" date="2018-08" db="EMBL/GenBank/DDBJ databases">
        <title>A genome reference for cultivated species of the human gut microbiota.</title>
        <authorList>
            <person name="Zou Y."/>
            <person name="Xue W."/>
            <person name="Luo G."/>
        </authorList>
    </citation>
    <scope>NUCLEOTIDE SEQUENCE [LARGE SCALE GENOMIC DNA]</scope>
    <source>
        <strain evidence="10 11">AM09-18</strain>
    </source>
</reference>
<dbReference type="GO" id="GO:0005829">
    <property type="term" value="C:cytosol"/>
    <property type="evidence" value="ECO:0007669"/>
    <property type="project" value="TreeGrafter"/>
</dbReference>
<dbReference type="InterPro" id="IPR006158">
    <property type="entry name" value="Cobalamin-bd"/>
</dbReference>
<evidence type="ECO:0000313" key="12">
    <source>
        <dbReference type="Proteomes" id="UP000441522"/>
    </source>
</evidence>
<dbReference type="InterPro" id="IPR023404">
    <property type="entry name" value="rSAM_horseshoe"/>
</dbReference>
<evidence type="ECO:0000259" key="7">
    <source>
        <dbReference type="PROSITE" id="PS51918"/>
    </source>
</evidence>
<dbReference type="PROSITE" id="PS51918">
    <property type="entry name" value="RADICAL_SAM"/>
    <property type="match status" value="1"/>
</dbReference>
<proteinExistence type="predicted"/>
<dbReference type="CDD" id="cd01335">
    <property type="entry name" value="Radical_SAM"/>
    <property type="match status" value="1"/>
</dbReference>
<dbReference type="PROSITE" id="PS51332">
    <property type="entry name" value="B12_BINDING"/>
    <property type="match status" value="1"/>
</dbReference>
<keyword evidence="3" id="KW-0479">Metal-binding</keyword>
<dbReference type="SFLD" id="SFLDG01123">
    <property type="entry name" value="methyltransferase_(Class_B)"/>
    <property type="match status" value="1"/>
</dbReference>
<evidence type="ECO:0000256" key="5">
    <source>
        <dbReference type="ARBA" id="ARBA00023014"/>
    </source>
</evidence>
<dbReference type="Gene3D" id="3.40.50.280">
    <property type="entry name" value="Cobalamin-binding domain"/>
    <property type="match status" value="1"/>
</dbReference>
<dbReference type="InterPro" id="IPR006638">
    <property type="entry name" value="Elp3/MiaA/NifB-like_rSAM"/>
</dbReference>
<reference evidence="8 12" key="2">
    <citation type="journal article" date="2019" name="Nat. Med.">
        <title>A library of human gut bacterial isolates paired with longitudinal multiomics data enables mechanistic microbiome research.</title>
        <authorList>
            <person name="Poyet M."/>
            <person name="Groussin M."/>
            <person name="Gibbons S.M."/>
            <person name="Avila-Pacheco J."/>
            <person name="Jiang X."/>
            <person name="Kearney S.M."/>
            <person name="Perrotta A.R."/>
            <person name="Berdy B."/>
            <person name="Zhao S."/>
            <person name="Lieberman T.D."/>
            <person name="Swanson P.K."/>
            <person name="Smith M."/>
            <person name="Roesemann S."/>
            <person name="Alexander J.E."/>
            <person name="Rich S.A."/>
            <person name="Livny J."/>
            <person name="Vlamakis H."/>
            <person name="Clish C."/>
            <person name="Bullock K."/>
            <person name="Deik A."/>
            <person name="Scott J."/>
            <person name="Pierce K.A."/>
            <person name="Xavier R.J."/>
            <person name="Alm E.J."/>
        </authorList>
    </citation>
    <scope>NUCLEOTIDE SEQUENCE [LARGE SCALE GENOMIC DNA]</scope>
    <source>
        <strain evidence="8 12">BIOML-A5</strain>
    </source>
</reference>
<dbReference type="PANTHER" id="PTHR43409:SF16">
    <property type="entry name" value="SLR0320 PROTEIN"/>
    <property type="match status" value="1"/>
</dbReference>
<dbReference type="EMBL" id="WCIF01000018">
    <property type="protein sequence ID" value="KAB5435478.1"/>
    <property type="molecule type" value="Genomic_DNA"/>
</dbReference>
<dbReference type="SFLD" id="SFLDG01082">
    <property type="entry name" value="B12-binding_domain_containing"/>
    <property type="match status" value="1"/>
</dbReference>
<dbReference type="Pfam" id="PF04055">
    <property type="entry name" value="Radical_SAM"/>
    <property type="match status" value="1"/>
</dbReference>
<dbReference type="GO" id="GO:0031419">
    <property type="term" value="F:cobalamin binding"/>
    <property type="evidence" value="ECO:0007669"/>
    <property type="project" value="InterPro"/>
</dbReference>
<dbReference type="GO" id="GO:0051539">
    <property type="term" value="F:4 iron, 4 sulfur cluster binding"/>
    <property type="evidence" value="ECO:0007669"/>
    <property type="project" value="UniProtKB-KW"/>
</dbReference>
<name>A0A412LV80_PHOVU</name>
<dbReference type="GO" id="GO:0046872">
    <property type="term" value="F:metal ion binding"/>
    <property type="evidence" value="ECO:0007669"/>
    <property type="project" value="UniProtKB-KW"/>
</dbReference>
<organism evidence="10 11">
    <name type="scientific">Phocaeicola vulgatus</name>
    <name type="common">Bacteroides vulgatus</name>
    <dbReference type="NCBI Taxonomy" id="821"/>
    <lineage>
        <taxon>Bacteria</taxon>
        <taxon>Pseudomonadati</taxon>
        <taxon>Bacteroidota</taxon>
        <taxon>Bacteroidia</taxon>
        <taxon>Bacteroidales</taxon>
        <taxon>Bacteroidaceae</taxon>
        <taxon>Phocaeicola</taxon>
    </lineage>
</organism>
<evidence type="ECO:0000256" key="4">
    <source>
        <dbReference type="ARBA" id="ARBA00023004"/>
    </source>
</evidence>
<evidence type="ECO:0000256" key="3">
    <source>
        <dbReference type="ARBA" id="ARBA00022723"/>
    </source>
</evidence>
<dbReference type="Proteomes" id="UP000441522">
    <property type="component" value="Unassembled WGS sequence"/>
</dbReference>
<dbReference type="Gene3D" id="3.80.30.20">
    <property type="entry name" value="tm_1862 like domain"/>
    <property type="match status" value="1"/>
</dbReference>
<reference evidence="9 13" key="3">
    <citation type="submission" date="2019-10" db="EMBL/GenBank/DDBJ databases">
        <title>Genome Sequence and Assembly of iSURF_14.</title>
        <authorList>
            <person name="Wucher B.R."/>
            <person name="Ruoff K.L."/>
            <person name="Price C.E."/>
            <person name="Valls R.R."/>
            <person name="O'Toole G.A."/>
        </authorList>
    </citation>
    <scope>NUCLEOTIDE SEQUENCE [LARGE SCALE GENOMIC DNA]</scope>
    <source>
        <strain evidence="9 13">ANK132K_3B</strain>
    </source>
</reference>
<dbReference type="SUPFAM" id="SSF102114">
    <property type="entry name" value="Radical SAM enzymes"/>
    <property type="match status" value="1"/>
</dbReference>
<dbReference type="Proteomes" id="UP000462885">
    <property type="component" value="Unassembled WGS sequence"/>
</dbReference>
<feature type="domain" description="Radical SAM core" evidence="7">
    <location>
        <begin position="200"/>
        <end position="430"/>
    </location>
</feature>
<dbReference type="InterPro" id="IPR058240">
    <property type="entry name" value="rSAM_sf"/>
</dbReference>
<dbReference type="PANTHER" id="PTHR43409">
    <property type="entry name" value="ANAEROBIC MAGNESIUM-PROTOPORPHYRIN IX MONOMETHYL ESTER CYCLASE-RELATED"/>
    <property type="match status" value="1"/>
</dbReference>
<comment type="caution">
    <text evidence="10">The sequence shown here is derived from an EMBL/GenBank/DDBJ whole genome shotgun (WGS) entry which is preliminary data.</text>
</comment>
<dbReference type="InterPro" id="IPR034466">
    <property type="entry name" value="Methyltransferase_Class_B"/>
</dbReference>
<evidence type="ECO:0000259" key="6">
    <source>
        <dbReference type="PROSITE" id="PS51332"/>
    </source>
</evidence>
<dbReference type="InterPro" id="IPR007197">
    <property type="entry name" value="rSAM"/>
</dbReference>
<dbReference type="SMART" id="SM00729">
    <property type="entry name" value="Elp3"/>
    <property type="match status" value="1"/>
</dbReference>
<evidence type="ECO:0000313" key="13">
    <source>
        <dbReference type="Proteomes" id="UP000462885"/>
    </source>
</evidence>
<keyword evidence="5" id="KW-0411">Iron-sulfur</keyword>
<keyword evidence="4" id="KW-0408">Iron</keyword>